<name>A0A7W4I6G9_GLUDI</name>
<evidence type="ECO:0000256" key="10">
    <source>
        <dbReference type="ARBA" id="ARBA00022777"/>
    </source>
</evidence>
<protein>
    <recommendedName>
        <fullName evidence="3">histidine kinase</fullName>
        <ecNumber evidence="3">2.7.13.3</ecNumber>
    </recommendedName>
</protein>
<evidence type="ECO:0000256" key="13">
    <source>
        <dbReference type="ARBA" id="ARBA00023012"/>
    </source>
</evidence>
<evidence type="ECO:0000256" key="2">
    <source>
        <dbReference type="ARBA" id="ARBA00004429"/>
    </source>
</evidence>
<evidence type="ECO:0000256" key="11">
    <source>
        <dbReference type="ARBA" id="ARBA00022840"/>
    </source>
</evidence>
<gene>
    <name evidence="16" type="ORF">HLH33_12700</name>
</gene>
<dbReference type="SMART" id="SM00388">
    <property type="entry name" value="HisKA"/>
    <property type="match status" value="1"/>
</dbReference>
<dbReference type="EMBL" id="JABEQG010000025">
    <property type="protein sequence ID" value="MBB2157158.1"/>
    <property type="molecule type" value="Genomic_DNA"/>
</dbReference>
<dbReference type="GO" id="GO:0005886">
    <property type="term" value="C:plasma membrane"/>
    <property type="evidence" value="ECO:0007669"/>
    <property type="project" value="UniProtKB-SubCell"/>
</dbReference>
<proteinExistence type="predicted"/>
<evidence type="ECO:0000256" key="1">
    <source>
        <dbReference type="ARBA" id="ARBA00000085"/>
    </source>
</evidence>
<evidence type="ECO:0000256" key="15">
    <source>
        <dbReference type="SAM" id="Phobius"/>
    </source>
</evidence>
<evidence type="ECO:0000256" key="12">
    <source>
        <dbReference type="ARBA" id="ARBA00022989"/>
    </source>
</evidence>
<dbReference type="Pfam" id="PF02518">
    <property type="entry name" value="HATPase_c"/>
    <property type="match status" value="1"/>
</dbReference>
<dbReference type="GO" id="GO:0000155">
    <property type="term" value="F:phosphorelay sensor kinase activity"/>
    <property type="evidence" value="ECO:0007669"/>
    <property type="project" value="InterPro"/>
</dbReference>
<keyword evidence="11" id="KW-0067">ATP-binding</keyword>
<dbReference type="SUPFAM" id="SSF47384">
    <property type="entry name" value="Homodimeric domain of signal transducing histidine kinase"/>
    <property type="match status" value="1"/>
</dbReference>
<dbReference type="Gene3D" id="1.10.287.130">
    <property type="match status" value="1"/>
</dbReference>
<dbReference type="PANTHER" id="PTHR44936:SF5">
    <property type="entry name" value="SENSOR HISTIDINE KINASE ENVZ"/>
    <property type="match status" value="1"/>
</dbReference>
<keyword evidence="10" id="KW-0418">Kinase</keyword>
<dbReference type="PROSITE" id="PS50885">
    <property type="entry name" value="HAMP"/>
    <property type="match status" value="1"/>
</dbReference>
<dbReference type="InterPro" id="IPR036890">
    <property type="entry name" value="HATPase_C_sf"/>
</dbReference>
<dbReference type="Proteomes" id="UP000550787">
    <property type="component" value="Unassembled WGS sequence"/>
</dbReference>
<comment type="subcellular location">
    <subcellularLocation>
        <location evidence="2">Cell inner membrane</location>
        <topology evidence="2">Multi-pass membrane protein</topology>
    </subcellularLocation>
</comment>
<organism evidence="16 17">
    <name type="scientific">Gluconacetobacter diazotrophicus</name>
    <name type="common">Acetobacter diazotrophicus</name>
    <dbReference type="NCBI Taxonomy" id="33996"/>
    <lineage>
        <taxon>Bacteria</taxon>
        <taxon>Pseudomonadati</taxon>
        <taxon>Pseudomonadota</taxon>
        <taxon>Alphaproteobacteria</taxon>
        <taxon>Acetobacterales</taxon>
        <taxon>Acetobacteraceae</taxon>
        <taxon>Gluconacetobacter</taxon>
    </lineage>
</organism>
<dbReference type="PANTHER" id="PTHR44936">
    <property type="entry name" value="SENSOR PROTEIN CREC"/>
    <property type="match status" value="1"/>
</dbReference>
<dbReference type="GO" id="GO:0005524">
    <property type="term" value="F:ATP binding"/>
    <property type="evidence" value="ECO:0007669"/>
    <property type="project" value="UniProtKB-KW"/>
</dbReference>
<feature type="transmembrane region" description="Helical" evidence="15">
    <location>
        <begin position="184"/>
        <end position="206"/>
    </location>
</feature>
<comment type="caution">
    <text evidence="16">The sequence shown here is derived from an EMBL/GenBank/DDBJ whole genome shotgun (WGS) entry which is preliminary data.</text>
</comment>
<evidence type="ECO:0000256" key="6">
    <source>
        <dbReference type="ARBA" id="ARBA00022553"/>
    </source>
</evidence>
<evidence type="ECO:0000313" key="16">
    <source>
        <dbReference type="EMBL" id="MBB2157158.1"/>
    </source>
</evidence>
<keyword evidence="9" id="KW-0547">Nucleotide-binding</keyword>
<dbReference type="CDD" id="cd00075">
    <property type="entry name" value="HATPase"/>
    <property type="match status" value="1"/>
</dbReference>
<dbReference type="AlphaFoldDB" id="A0A7W4I6G9"/>
<evidence type="ECO:0000313" key="17">
    <source>
        <dbReference type="Proteomes" id="UP000550787"/>
    </source>
</evidence>
<evidence type="ECO:0000256" key="14">
    <source>
        <dbReference type="ARBA" id="ARBA00023136"/>
    </source>
</evidence>
<dbReference type="SMART" id="SM00387">
    <property type="entry name" value="HATPase_c"/>
    <property type="match status" value="1"/>
</dbReference>
<evidence type="ECO:0000256" key="3">
    <source>
        <dbReference type="ARBA" id="ARBA00012438"/>
    </source>
</evidence>
<comment type="catalytic activity">
    <reaction evidence="1">
        <text>ATP + protein L-histidine = ADP + protein N-phospho-L-histidine.</text>
        <dbReference type="EC" id="2.7.13.3"/>
    </reaction>
</comment>
<keyword evidence="13" id="KW-0902">Two-component regulatory system</keyword>
<dbReference type="SMART" id="SM00304">
    <property type="entry name" value="HAMP"/>
    <property type="match status" value="1"/>
</dbReference>
<keyword evidence="6" id="KW-0597">Phosphoprotein</keyword>
<dbReference type="Gene3D" id="3.30.565.10">
    <property type="entry name" value="Histidine kinase-like ATPase, C-terminal domain"/>
    <property type="match status" value="1"/>
</dbReference>
<dbReference type="SUPFAM" id="SSF55874">
    <property type="entry name" value="ATPase domain of HSP90 chaperone/DNA topoisomerase II/histidine kinase"/>
    <property type="match status" value="1"/>
</dbReference>
<dbReference type="CDD" id="cd00082">
    <property type="entry name" value="HisKA"/>
    <property type="match status" value="1"/>
</dbReference>
<evidence type="ECO:0000256" key="5">
    <source>
        <dbReference type="ARBA" id="ARBA00022519"/>
    </source>
</evidence>
<accession>A0A7W4I6G9</accession>
<dbReference type="InterPro" id="IPR005467">
    <property type="entry name" value="His_kinase_dom"/>
</dbReference>
<dbReference type="InterPro" id="IPR003661">
    <property type="entry name" value="HisK_dim/P_dom"/>
</dbReference>
<evidence type="ECO:0000256" key="7">
    <source>
        <dbReference type="ARBA" id="ARBA00022679"/>
    </source>
</evidence>
<keyword evidence="7" id="KW-0808">Transferase</keyword>
<dbReference type="Pfam" id="PF00672">
    <property type="entry name" value="HAMP"/>
    <property type="match status" value="1"/>
</dbReference>
<sequence>MTAGGANGGVGRDKPSSPMAWLRRRMDRPVRRVLPRSLLGRTLLIVLIPLVVTQGISLELFYGNYLQVVSRRMSGSVAADIVLTLDLMGRYHAAGDRAWIMRRVRERTQLDMIWNPGQRLDRTGSTHVLGPMDEDLAQALETSIGRPAFIDWIDDPHTVRIRIQMPDGVLDVGAPRKRLDVAPIWLFVVWTVGSTLLLFLVASVFMRNQVRAIRRLARAAELFGLGRDTGPIRPEGAQEVRKAAVAFNRMQDRIFRFVAQRTAVLAGVSHDLRTPLTRLRLSLAMIPHQGAIDAEMLRADVADMIGDIAEMERMIESYLSFARGEGAETPVAVDVGALLDETAAAFRRAGGTVLSISLPAPVEATLRPDAFRRVLDNVMQNARRHGGRVALSASRDGRGIVVCIDDDGPGIQTDRLETVFRPFESGQNGGTGLGLTISRDIVRAHGGDITLQPSRLGGLQVRIILPV</sequence>
<reference evidence="16 17" key="1">
    <citation type="submission" date="2020-04" db="EMBL/GenBank/DDBJ databases">
        <title>Description of novel Gluconacetobacter.</title>
        <authorList>
            <person name="Sombolestani A."/>
        </authorList>
    </citation>
    <scope>NUCLEOTIDE SEQUENCE [LARGE SCALE GENOMIC DNA]</scope>
    <source>
        <strain evidence="16 17">LMG 7603</strain>
    </source>
</reference>
<dbReference type="PRINTS" id="PR00344">
    <property type="entry name" value="BCTRLSENSOR"/>
</dbReference>
<keyword evidence="14 15" id="KW-0472">Membrane</keyword>
<keyword evidence="12 15" id="KW-1133">Transmembrane helix</keyword>
<evidence type="ECO:0000256" key="8">
    <source>
        <dbReference type="ARBA" id="ARBA00022692"/>
    </source>
</evidence>
<dbReference type="Pfam" id="PF00512">
    <property type="entry name" value="HisKA"/>
    <property type="match status" value="1"/>
</dbReference>
<evidence type="ECO:0000256" key="9">
    <source>
        <dbReference type="ARBA" id="ARBA00022741"/>
    </source>
</evidence>
<dbReference type="InterPro" id="IPR003660">
    <property type="entry name" value="HAMP_dom"/>
</dbReference>
<dbReference type="EC" id="2.7.13.3" evidence="3"/>
<keyword evidence="8 15" id="KW-0812">Transmembrane</keyword>
<keyword evidence="5" id="KW-0997">Cell inner membrane</keyword>
<dbReference type="InterPro" id="IPR003594">
    <property type="entry name" value="HATPase_dom"/>
</dbReference>
<dbReference type="Gene3D" id="6.10.340.10">
    <property type="match status" value="1"/>
</dbReference>
<dbReference type="InterPro" id="IPR036097">
    <property type="entry name" value="HisK_dim/P_sf"/>
</dbReference>
<evidence type="ECO:0000256" key="4">
    <source>
        <dbReference type="ARBA" id="ARBA00022475"/>
    </source>
</evidence>
<dbReference type="InterPro" id="IPR004358">
    <property type="entry name" value="Sig_transdc_His_kin-like_C"/>
</dbReference>
<keyword evidence="4" id="KW-1003">Cell membrane</keyword>
<dbReference type="PROSITE" id="PS50109">
    <property type="entry name" value="HIS_KIN"/>
    <property type="match status" value="1"/>
</dbReference>
<dbReference type="InterPro" id="IPR050980">
    <property type="entry name" value="2C_sensor_his_kinase"/>
</dbReference>